<dbReference type="AlphaFoldDB" id="A0A0E9VS64"/>
<protein>
    <submittedName>
        <fullName evidence="2">Uncharacterized protein</fullName>
    </submittedName>
</protein>
<reference evidence="2" key="1">
    <citation type="submission" date="2014-11" db="EMBL/GenBank/DDBJ databases">
        <authorList>
            <person name="Amaro Gonzalez C."/>
        </authorList>
    </citation>
    <scope>NUCLEOTIDE SEQUENCE</scope>
</reference>
<evidence type="ECO:0000313" key="2">
    <source>
        <dbReference type="EMBL" id="JAH80842.1"/>
    </source>
</evidence>
<reference evidence="2" key="2">
    <citation type="journal article" date="2015" name="Fish Shellfish Immunol.">
        <title>Early steps in the European eel (Anguilla anguilla)-Vibrio vulnificus interaction in the gills: Role of the RtxA13 toxin.</title>
        <authorList>
            <person name="Callol A."/>
            <person name="Pajuelo D."/>
            <person name="Ebbesson L."/>
            <person name="Teles M."/>
            <person name="MacKenzie S."/>
            <person name="Amaro C."/>
        </authorList>
    </citation>
    <scope>NUCLEOTIDE SEQUENCE</scope>
</reference>
<sequence>MKTITCLSYILMSWQLLFIRSGQPLASANNCYLCCFFCGIRKISM</sequence>
<name>A0A0E9VS64_ANGAN</name>
<organism evidence="2">
    <name type="scientific">Anguilla anguilla</name>
    <name type="common">European freshwater eel</name>
    <name type="synonym">Muraena anguilla</name>
    <dbReference type="NCBI Taxonomy" id="7936"/>
    <lineage>
        <taxon>Eukaryota</taxon>
        <taxon>Metazoa</taxon>
        <taxon>Chordata</taxon>
        <taxon>Craniata</taxon>
        <taxon>Vertebrata</taxon>
        <taxon>Euteleostomi</taxon>
        <taxon>Actinopterygii</taxon>
        <taxon>Neopterygii</taxon>
        <taxon>Teleostei</taxon>
        <taxon>Anguilliformes</taxon>
        <taxon>Anguillidae</taxon>
        <taxon>Anguilla</taxon>
    </lineage>
</organism>
<evidence type="ECO:0000256" key="1">
    <source>
        <dbReference type="SAM" id="SignalP"/>
    </source>
</evidence>
<accession>A0A0E9VS64</accession>
<dbReference type="EMBL" id="GBXM01027735">
    <property type="protein sequence ID" value="JAH80842.1"/>
    <property type="molecule type" value="Transcribed_RNA"/>
</dbReference>
<feature type="chain" id="PRO_5002433864" evidence="1">
    <location>
        <begin position="29"/>
        <end position="45"/>
    </location>
</feature>
<keyword evidence="1" id="KW-0732">Signal</keyword>
<proteinExistence type="predicted"/>
<feature type="signal peptide" evidence="1">
    <location>
        <begin position="1"/>
        <end position="28"/>
    </location>
</feature>